<gene>
    <name evidence="1" type="ORF">LMG28138_05496</name>
</gene>
<proteinExistence type="predicted"/>
<evidence type="ECO:0000313" key="1">
    <source>
        <dbReference type="EMBL" id="CAB3804337.1"/>
    </source>
</evidence>
<dbReference type="AlphaFoldDB" id="A0A6S7CAC0"/>
<dbReference type="Proteomes" id="UP000494115">
    <property type="component" value="Unassembled WGS sequence"/>
</dbReference>
<protein>
    <submittedName>
        <fullName evidence="1">Uncharacterized protein</fullName>
    </submittedName>
</protein>
<keyword evidence="2" id="KW-1185">Reference proteome</keyword>
<accession>A0A6S7CAC0</accession>
<dbReference type="EMBL" id="CADIKM010000063">
    <property type="protein sequence ID" value="CAB3804337.1"/>
    <property type="molecule type" value="Genomic_DNA"/>
</dbReference>
<sequence length="79" mass="8857">MRNDHGPYEVTDPFVKQARNDPLSFQASDTPSLPACPNPSSRVSFLKPLYPRAQFNLPCPRAAMLTMNMEVFLGYGVRV</sequence>
<evidence type="ECO:0000313" key="2">
    <source>
        <dbReference type="Proteomes" id="UP000494115"/>
    </source>
</evidence>
<organism evidence="1 2">
    <name type="scientific">Pararobbsia alpina</name>
    <dbReference type="NCBI Taxonomy" id="621374"/>
    <lineage>
        <taxon>Bacteria</taxon>
        <taxon>Pseudomonadati</taxon>
        <taxon>Pseudomonadota</taxon>
        <taxon>Betaproteobacteria</taxon>
        <taxon>Burkholderiales</taxon>
        <taxon>Burkholderiaceae</taxon>
        <taxon>Pararobbsia</taxon>
    </lineage>
</organism>
<reference evidence="1 2" key="1">
    <citation type="submission" date="2020-04" db="EMBL/GenBank/DDBJ databases">
        <authorList>
            <person name="De Canck E."/>
        </authorList>
    </citation>
    <scope>NUCLEOTIDE SEQUENCE [LARGE SCALE GENOMIC DNA]</scope>
    <source>
        <strain evidence="1 2">LMG 28138</strain>
    </source>
</reference>
<name>A0A6S7CAC0_9BURK</name>